<dbReference type="InterPro" id="IPR020476">
    <property type="entry name" value="Nudix_hydrolase"/>
</dbReference>
<comment type="similarity">
    <text evidence="3">Belongs to the Nudix hydrolase family.</text>
</comment>
<dbReference type="Pfam" id="PF00293">
    <property type="entry name" value="NUDIX"/>
    <property type="match status" value="1"/>
</dbReference>
<evidence type="ECO:0000256" key="2">
    <source>
        <dbReference type="ARBA" id="ARBA00022801"/>
    </source>
</evidence>
<dbReference type="InterPro" id="IPR015797">
    <property type="entry name" value="NUDIX_hydrolase-like_dom_sf"/>
</dbReference>
<dbReference type="Proteomes" id="UP000830167">
    <property type="component" value="Chromosome"/>
</dbReference>
<evidence type="ECO:0000256" key="3">
    <source>
        <dbReference type="RuleBase" id="RU003476"/>
    </source>
</evidence>
<gene>
    <name evidence="5" type="ORF">LSG31_18830</name>
</gene>
<dbReference type="PROSITE" id="PS00893">
    <property type="entry name" value="NUDIX_BOX"/>
    <property type="match status" value="1"/>
</dbReference>
<dbReference type="EMBL" id="CP089291">
    <property type="protein sequence ID" value="UOF92926.1"/>
    <property type="molecule type" value="Genomic_DNA"/>
</dbReference>
<dbReference type="InterPro" id="IPR000086">
    <property type="entry name" value="NUDIX_hydrolase_dom"/>
</dbReference>
<name>A0ABY4CTD9_9BACL</name>
<evidence type="ECO:0000313" key="5">
    <source>
        <dbReference type="EMBL" id="UOF92926.1"/>
    </source>
</evidence>
<dbReference type="PROSITE" id="PS51462">
    <property type="entry name" value="NUDIX"/>
    <property type="match status" value="1"/>
</dbReference>
<dbReference type="GO" id="GO:0016787">
    <property type="term" value="F:hydrolase activity"/>
    <property type="evidence" value="ECO:0007669"/>
    <property type="project" value="UniProtKB-KW"/>
</dbReference>
<accession>A0ABY4CTD9</accession>
<dbReference type="Gene3D" id="3.90.79.10">
    <property type="entry name" value="Nucleoside Triphosphate Pyrophosphohydrolase"/>
    <property type="match status" value="1"/>
</dbReference>
<evidence type="ECO:0000259" key="4">
    <source>
        <dbReference type="PROSITE" id="PS51462"/>
    </source>
</evidence>
<dbReference type="SUPFAM" id="SSF55811">
    <property type="entry name" value="Nudix"/>
    <property type="match status" value="1"/>
</dbReference>
<feature type="domain" description="Nudix hydrolase" evidence="4">
    <location>
        <begin position="46"/>
        <end position="186"/>
    </location>
</feature>
<dbReference type="PANTHER" id="PTHR11839">
    <property type="entry name" value="UDP/ADP-SUGAR PYROPHOSPHATASE"/>
    <property type="match status" value="1"/>
</dbReference>
<dbReference type="CDD" id="cd03424">
    <property type="entry name" value="NUDIX_ADPRase_Nudt5_UGPPase_Nudt14"/>
    <property type="match status" value="1"/>
</dbReference>
<keyword evidence="6" id="KW-1185">Reference proteome</keyword>
<evidence type="ECO:0000256" key="1">
    <source>
        <dbReference type="ARBA" id="ARBA00001946"/>
    </source>
</evidence>
<comment type="cofactor">
    <cofactor evidence="1">
        <name>Mg(2+)</name>
        <dbReference type="ChEBI" id="CHEBI:18420"/>
    </cofactor>
</comment>
<proteinExistence type="inferred from homology"/>
<keyword evidence="2 3" id="KW-0378">Hydrolase</keyword>
<dbReference type="PANTHER" id="PTHR11839:SF18">
    <property type="entry name" value="NUDIX HYDROLASE DOMAIN-CONTAINING PROTEIN"/>
    <property type="match status" value="1"/>
</dbReference>
<sequence>MDLQDFDDQVQEKTLESKRIFDGKVISLDLLTVRLPNGREATREVVKHPGAVAVLAVTEEGKIVFVRQYRKAIERVSLEIPAGKLEPGEDPFEAAQRELQEETGYRAQEWQHLHSFFTSPGFADEIMHVYVAKQLEKTQANPDDDEFLQVLEADAVQILLWLQQQAIIDAKTLVPLYWWLWQQRGV</sequence>
<protein>
    <submittedName>
        <fullName evidence="5">NUDIX hydrolase</fullName>
    </submittedName>
</protein>
<dbReference type="InterPro" id="IPR020084">
    <property type="entry name" value="NUDIX_hydrolase_CS"/>
</dbReference>
<dbReference type="PRINTS" id="PR00502">
    <property type="entry name" value="NUDIXFAMILY"/>
</dbReference>
<reference evidence="5" key="1">
    <citation type="submission" date="2021-12" db="EMBL/GenBank/DDBJ databases">
        <title>Alicyclobacillaceae gen. nov., sp. nov., isolated from chalcocite enrichment system.</title>
        <authorList>
            <person name="Jiang Z."/>
        </authorList>
    </citation>
    <scope>NUCLEOTIDE SEQUENCE</scope>
    <source>
        <strain evidence="5">MYW30-H2</strain>
    </source>
</reference>
<organism evidence="5 6">
    <name type="scientific">Fodinisporobacter ferrooxydans</name>
    <dbReference type="NCBI Taxonomy" id="2901836"/>
    <lineage>
        <taxon>Bacteria</taxon>
        <taxon>Bacillati</taxon>
        <taxon>Bacillota</taxon>
        <taxon>Bacilli</taxon>
        <taxon>Bacillales</taxon>
        <taxon>Alicyclobacillaceae</taxon>
        <taxon>Fodinisporobacter</taxon>
    </lineage>
</organism>
<evidence type="ECO:0000313" key="6">
    <source>
        <dbReference type="Proteomes" id="UP000830167"/>
    </source>
</evidence>